<dbReference type="EMBL" id="JN882285">
    <property type="protein sequence ID" value="AFC21829.1"/>
    <property type="molecule type" value="Genomic_DNA"/>
</dbReference>
<dbReference type="RefSeq" id="YP_006987484.1">
    <property type="nucleotide sequence ID" value="NC_019401.1"/>
</dbReference>
<gene>
    <name evidence="1" type="ORF">GAP32_377</name>
</gene>
<reference evidence="1 2" key="1">
    <citation type="journal article" date="2014" name="Virology">
        <title>Supersize me: Cronobacter sakazakii phage GAP32.</title>
        <authorList>
            <person name="Abbasifar R."/>
            <person name="Griffiths M.W."/>
            <person name="Sabour P.M."/>
            <person name="Ackermann H.-W."/>
            <person name="Vandersteegen K."/>
            <person name="Lavigne R."/>
            <person name="Noben J.-P."/>
            <person name="Villa A.A."/>
            <person name="Abbasifar A."/>
            <person name="Nash J.H.E."/>
            <person name="Kropinski A.M."/>
        </authorList>
    </citation>
    <scope>NUCLEOTIDE SEQUENCE [LARGE SCALE GENOMIC DNA]</scope>
    <source>
        <strain evidence="1">GAP-32</strain>
    </source>
</reference>
<organism evidence="1 2">
    <name type="scientific">Cronobacter phage vB_CsaM_GAP32</name>
    <dbReference type="NCBI Taxonomy" id="1141136"/>
    <lineage>
        <taxon>Viruses</taxon>
        <taxon>Duplodnaviria</taxon>
        <taxon>Heunggongvirae</taxon>
        <taxon>Uroviricota</taxon>
        <taxon>Caudoviricetes</taxon>
        <taxon>Mimasvirus</taxon>
        <taxon>Mimasvirus GAP32</taxon>
    </lineage>
</organism>
<evidence type="ECO:0000313" key="1">
    <source>
        <dbReference type="EMBL" id="AFC21829.1"/>
    </source>
</evidence>
<protein>
    <submittedName>
        <fullName evidence="1">Uncharacterized protein</fullName>
    </submittedName>
</protein>
<accession>K4FB70</accession>
<evidence type="ECO:0000313" key="2">
    <source>
        <dbReference type="Proteomes" id="UP000000457"/>
    </source>
</evidence>
<proteinExistence type="predicted"/>
<name>K4FB70_9CAUD</name>
<sequence>MINHISEFMNKHNSIAYELKTDLKTSAEGSEFVFIELTCVYNDFLTYHYFTETDTLKVFDYIDKKVYTYKNFSKLSDESYHFQQMTVHDIGFEYHEVPEMINVLNRIKKEHETKLTKNT</sequence>
<dbReference type="Proteomes" id="UP000000457">
    <property type="component" value="Segment"/>
</dbReference>
<dbReference type="GeneID" id="13994119"/>
<dbReference type="OrthoDB" id="28243at10239"/>
<keyword evidence="2" id="KW-1185">Reference proteome</keyword>
<dbReference type="KEGG" id="vg:13994119"/>